<name>A0A8T0KCH9_PHAAN</name>
<sequence length="142" mass="14692">MHTKLPQTNSREGGSLQSIFPLSHLPCPSSRSSAVTNGGLSTVIAKPNGYSSEFAAEEVGDLFLAAKDLRWGSKEVEKVEASGSGGSGNGRDGRALAAVAEKAAVLVAFVGVTTVALPFIIAPLTKFERWIVGIGLLLASHS</sequence>
<gene>
    <name evidence="2" type="ORF">HKW66_Vig0145330</name>
</gene>
<organism evidence="2 3">
    <name type="scientific">Phaseolus angularis</name>
    <name type="common">Azuki bean</name>
    <name type="synonym">Vigna angularis</name>
    <dbReference type="NCBI Taxonomy" id="3914"/>
    <lineage>
        <taxon>Eukaryota</taxon>
        <taxon>Viridiplantae</taxon>
        <taxon>Streptophyta</taxon>
        <taxon>Embryophyta</taxon>
        <taxon>Tracheophyta</taxon>
        <taxon>Spermatophyta</taxon>
        <taxon>Magnoliopsida</taxon>
        <taxon>eudicotyledons</taxon>
        <taxon>Gunneridae</taxon>
        <taxon>Pentapetalae</taxon>
        <taxon>rosids</taxon>
        <taxon>fabids</taxon>
        <taxon>Fabales</taxon>
        <taxon>Fabaceae</taxon>
        <taxon>Papilionoideae</taxon>
        <taxon>50 kb inversion clade</taxon>
        <taxon>NPAAA clade</taxon>
        <taxon>indigoferoid/millettioid clade</taxon>
        <taxon>Phaseoleae</taxon>
        <taxon>Vigna</taxon>
    </lineage>
</organism>
<reference evidence="2 3" key="1">
    <citation type="submission" date="2020-05" db="EMBL/GenBank/DDBJ databases">
        <title>Vigna angularis (adzuki bean) Var. LongXiaoDou No. 4 denovo assembly.</title>
        <authorList>
            <person name="Xiang H."/>
        </authorList>
    </citation>
    <scope>NUCLEOTIDE SEQUENCE [LARGE SCALE GENOMIC DNA]</scope>
    <source>
        <tissue evidence="2">Leaf</tissue>
    </source>
</reference>
<evidence type="ECO:0000313" key="3">
    <source>
        <dbReference type="Proteomes" id="UP000743370"/>
    </source>
</evidence>
<protein>
    <submittedName>
        <fullName evidence="2">Uncharacterized protein</fullName>
    </submittedName>
</protein>
<dbReference type="EMBL" id="JABFOF010000005">
    <property type="protein sequence ID" value="KAG2397231.1"/>
    <property type="molecule type" value="Genomic_DNA"/>
</dbReference>
<keyword evidence="1" id="KW-0812">Transmembrane</keyword>
<accession>A0A8T0KCH9</accession>
<dbReference type="AlphaFoldDB" id="A0A8T0KCH9"/>
<evidence type="ECO:0000256" key="1">
    <source>
        <dbReference type="SAM" id="Phobius"/>
    </source>
</evidence>
<feature type="transmembrane region" description="Helical" evidence="1">
    <location>
        <begin position="103"/>
        <end position="121"/>
    </location>
</feature>
<keyword evidence="1" id="KW-0472">Membrane</keyword>
<comment type="caution">
    <text evidence="2">The sequence shown here is derived from an EMBL/GenBank/DDBJ whole genome shotgun (WGS) entry which is preliminary data.</text>
</comment>
<proteinExistence type="predicted"/>
<keyword evidence="1" id="KW-1133">Transmembrane helix</keyword>
<dbReference type="Proteomes" id="UP000743370">
    <property type="component" value="Unassembled WGS sequence"/>
</dbReference>
<evidence type="ECO:0000313" key="2">
    <source>
        <dbReference type="EMBL" id="KAG2397231.1"/>
    </source>
</evidence>